<evidence type="ECO:0000313" key="11">
    <source>
        <dbReference type="EMBL" id="OVA13192.1"/>
    </source>
</evidence>
<reference evidence="11 12" key="1">
    <citation type="journal article" date="2017" name="Mol. Plant">
        <title>The Genome of Medicinal Plant Macleaya cordata Provides New Insights into Benzylisoquinoline Alkaloids Metabolism.</title>
        <authorList>
            <person name="Liu X."/>
            <person name="Liu Y."/>
            <person name="Huang P."/>
            <person name="Ma Y."/>
            <person name="Qing Z."/>
            <person name="Tang Q."/>
            <person name="Cao H."/>
            <person name="Cheng P."/>
            <person name="Zheng Y."/>
            <person name="Yuan Z."/>
            <person name="Zhou Y."/>
            <person name="Liu J."/>
            <person name="Tang Z."/>
            <person name="Zhuo Y."/>
            <person name="Zhang Y."/>
            <person name="Yu L."/>
            <person name="Huang J."/>
            <person name="Yang P."/>
            <person name="Peng Q."/>
            <person name="Zhang J."/>
            <person name="Jiang W."/>
            <person name="Zhang Z."/>
            <person name="Lin K."/>
            <person name="Ro D.K."/>
            <person name="Chen X."/>
            <person name="Xiong X."/>
            <person name="Shang Y."/>
            <person name="Huang S."/>
            <person name="Zeng J."/>
        </authorList>
    </citation>
    <scope>NUCLEOTIDE SEQUENCE [LARGE SCALE GENOMIC DNA]</scope>
    <source>
        <strain evidence="12">cv. BLH2017</strain>
        <tissue evidence="11">Root</tissue>
    </source>
</reference>
<dbReference type="GO" id="GO:0051013">
    <property type="term" value="P:microtubule severing"/>
    <property type="evidence" value="ECO:0007669"/>
    <property type="project" value="UniProtKB-UniRule"/>
</dbReference>
<organism evidence="11 12">
    <name type="scientific">Macleaya cordata</name>
    <name type="common">Five-seeded plume-poppy</name>
    <name type="synonym">Bocconia cordata</name>
    <dbReference type="NCBI Taxonomy" id="56857"/>
    <lineage>
        <taxon>Eukaryota</taxon>
        <taxon>Viridiplantae</taxon>
        <taxon>Streptophyta</taxon>
        <taxon>Embryophyta</taxon>
        <taxon>Tracheophyta</taxon>
        <taxon>Spermatophyta</taxon>
        <taxon>Magnoliopsida</taxon>
        <taxon>Ranunculales</taxon>
        <taxon>Papaveraceae</taxon>
        <taxon>Papaveroideae</taxon>
        <taxon>Macleaya</taxon>
    </lineage>
</organism>
<dbReference type="PROSITE" id="PS50294">
    <property type="entry name" value="WD_REPEATS_REGION"/>
    <property type="match status" value="4"/>
</dbReference>
<evidence type="ECO:0000256" key="6">
    <source>
        <dbReference type="ARBA" id="ARBA00023212"/>
    </source>
</evidence>
<feature type="region of interest" description="Disordered" evidence="9">
    <location>
        <begin position="526"/>
        <end position="592"/>
    </location>
</feature>
<dbReference type="OMA" id="MCINENK"/>
<evidence type="ECO:0000256" key="4">
    <source>
        <dbReference type="ARBA" id="ARBA00022701"/>
    </source>
</evidence>
<feature type="repeat" description="WD" evidence="8">
    <location>
        <begin position="180"/>
        <end position="221"/>
    </location>
</feature>
<dbReference type="HAMAP" id="MF_03022">
    <property type="entry name" value="Katanin_p80_B1"/>
    <property type="match status" value="1"/>
</dbReference>
<comment type="function">
    <text evidence="7">May participate in a complex which severs microtubules in an ATP-dependent manner. Microtubule severing may promote rapid reorganization of cellular microtubule arrays.</text>
</comment>
<accession>A0A200QRZ3</accession>
<dbReference type="CDD" id="cd00200">
    <property type="entry name" value="WD40"/>
    <property type="match status" value="1"/>
</dbReference>
<feature type="compositionally biased region" description="Polar residues" evidence="9">
    <location>
        <begin position="567"/>
        <end position="589"/>
    </location>
</feature>
<keyword evidence="5" id="KW-0677">Repeat</keyword>
<feature type="repeat" description="WD" evidence="8">
    <location>
        <begin position="54"/>
        <end position="95"/>
    </location>
</feature>
<dbReference type="FunFam" id="2.130.10.10:FF:000897">
    <property type="entry name" value="Katanin p80 WD40 repeat-containing subunit B1 homolog"/>
    <property type="match status" value="1"/>
</dbReference>
<evidence type="ECO:0000256" key="5">
    <source>
        <dbReference type="ARBA" id="ARBA00022737"/>
    </source>
</evidence>
<dbReference type="STRING" id="56857.A0A200QRZ3"/>
<keyword evidence="3 8" id="KW-0853">WD repeat</keyword>
<evidence type="ECO:0000256" key="7">
    <source>
        <dbReference type="HAMAP-Rule" id="MF_03022"/>
    </source>
</evidence>
<dbReference type="SUPFAM" id="SSF50978">
    <property type="entry name" value="WD40 repeat-like"/>
    <property type="match status" value="1"/>
</dbReference>
<dbReference type="PROSITE" id="PS50082">
    <property type="entry name" value="WD_REPEATS_2"/>
    <property type="match status" value="5"/>
</dbReference>
<protein>
    <recommendedName>
        <fullName evidence="7">Katanin p80 WD40 repeat-containing subunit B1 homolog</fullName>
    </recommendedName>
</protein>
<dbReference type="GO" id="GO:0005737">
    <property type="term" value="C:cytoplasm"/>
    <property type="evidence" value="ECO:0007669"/>
    <property type="project" value="UniProtKB-UniRule"/>
</dbReference>
<feature type="compositionally biased region" description="Polar residues" evidence="9">
    <location>
        <begin position="531"/>
        <end position="552"/>
    </location>
</feature>
<dbReference type="InterPro" id="IPR026962">
    <property type="entry name" value="KTNB1"/>
</dbReference>
<gene>
    <name evidence="11" type="ORF">BVC80_757g6</name>
</gene>
<dbReference type="InterPro" id="IPR036322">
    <property type="entry name" value="WD40_repeat_dom_sf"/>
</dbReference>
<keyword evidence="6 7" id="KW-0206">Cytoskeleton</keyword>
<comment type="similarity">
    <text evidence="7">Belongs to the WD repeat KATNB1 family.</text>
</comment>
<evidence type="ECO:0000259" key="10">
    <source>
        <dbReference type="Pfam" id="PF13925"/>
    </source>
</evidence>
<dbReference type="Gene3D" id="2.130.10.10">
    <property type="entry name" value="YVTN repeat-like/Quinoprotein amine dehydrogenase"/>
    <property type="match status" value="2"/>
</dbReference>
<evidence type="ECO:0000256" key="3">
    <source>
        <dbReference type="ARBA" id="ARBA00022574"/>
    </source>
</evidence>
<feature type="repeat" description="WD" evidence="8">
    <location>
        <begin position="138"/>
        <end position="179"/>
    </location>
</feature>
<dbReference type="AlphaFoldDB" id="A0A200QRZ3"/>
<feature type="region of interest" description="Disordered" evidence="9">
    <location>
        <begin position="397"/>
        <end position="490"/>
    </location>
</feature>
<dbReference type="InterPro" id="IPR019775">
    <property type="entry name" value="WD40_repeat_CS"/>
</dbReference>
<sequence length="1040" mass="114711">MEKRAYKLQEFVAHASSVNCLSIGKKSSRLFITGGEDHKVNLWAIGKSSSLLSLSGHTSSVESVIFDSAEVLVLSGASTGAIKLWDLEEGKILRTLTGHRLNCTAVEFHPFGEFFASGSSDANLKLWDIRKKGCLHTYKGHTQGVTTIKFTPDGRWVVSGGADNVVKIWDLTAGKLLHEFKFHVGQIQCIDFHPMEFLLATGSADRTVKFWDLETFELIGSAGPEATGIRSMTFHPDGRTLFCGLNDCLKIFSWEPIKCHDAVEMGWSTLGDLSIHDGKLLACSYYRNCVDVWVADISLIEPHRVGASPQINGIMEQKFNVQEIHSPQKLGGNVKSSTELLTSPREYETTEIRNIYVDTLCKTTDSRKAAPRRVGSVNAPKVVRMLDSYETCDPSTPKIIPVSEPRERTSSYVTSRPFTPPVIVPRSNAENTVNSRTRRESISAERTSPGMRREPMHVRRPSNSRSEAKLSMEAESGANSSKTSGSDSSEEPKFYFRFLTINESTTINEENNNIKSVSEKFERTLSPGVPLSSSHENCAEAQNCSGGTSSKSVSEKFERTLSPDVPLSSSHENCAEAQNCSGGTSSTKPVNGVLAVEPGRTRSLVQRWERREKCNNTEAQTTSGLSDVLPETDTLPPKLEQKGQPPISESEASGLIKKEREASGLMKKEREASPLIKKEREALGLIDKEREASPLIKKEREASGLIEKERGASPLIKKEREASGLIEKERGASPLIKKEREASGLIEKERGASPLIKKEREASGLIEKERGASPLIKKEREASGLIEKERGASPLIKKEREAPPLIKKEREASGLIEKERGASVLIEKEREALGLIEKEREASSTSDEDVIEVLMQNHDIFLSDLRSRLTKLQVVRHFWLRNDVKGGIDAVGKLPDHCVQADVASVLVEKMEIVTLDLFTCLLPVFMGLLNSNIDRHTNVSLEMLLKLVAIFGPVILSTISATPSVKVDLQAERRREICNQCFIHLQKIKQLLPSVIRRGGALAKVKLEKSSQVKLESVSASVAVVAVSESNYPVDVSQA</sequence>
<feature type="repeat" description="WD" evidence="8">
    <location>
        <begin position="96"/>
        <end position="137"/>
    </location>
</feature>
<dbReference type="InterPro" id="IPR020472">
    <property type="entry name" value="WD40_PAC1"/>
</dbReference>
<evidence type="ECO:0000313" key="12">
    <source>
        <dbReference type="Proteomes" id="UP000195402"/>
    </source>
</evidence>
<dbReference type="InterPro" id="IPR015943">
    <property type="entry name" value="WD40/YVTN_repeat-like_dom_sf"/>
</dbReference>
<dbReference type="GO" id="GO:0008017">
    <property type="term" value="F:microtubule binding"/>
    <property type="evidence" value="ECO:0007669"/>
    <property type="project" value="UniProtKB-UniRule"/>
</dbReference>
<dbReference type="InParanoid" id="A0A200QRZ3"/>
<dbReference type="PANTHER" id="PTHR19845:SF15">
    <property type="entry name" value="KATANIN P80 WD40 REPEAT-CONTAINING SUBUNIT B1 HOMOLOG KTN80.2"/>
    <property type="match status" value="1"/>
</dbReference>
<dbReference type="PANTHER" id="PTHR19845">
    <property type="entry name" value="KATANIN P80 SUBUNIT"/>
    <property type="match status" value="1"/>
</dbReference>
<dbReference type="Pfam" id="PF00400">
    <property type="entry name" value="WD40"/>
    <property type="match status" value="6"/>
</dbReference>
<dbReference type="FunCoup" id="A0A200QRZ3">
    <property type="interactions" value="1080"/>
</dbReference>
<dbReference type="GO" id="GO:0007019">
    <property type="term" value="P:microtubule depolymerization"/>
    <property type="evidence" value="ECO:0007669"/>
    <property type="project" value="TreeGrafter"/>
</dbReference>
<comment type="subcellular location">
    <subcellularLocation>
        <location evidence="1 7">Cytoplasm</location>
        <location evidence="1 7">Cytoskeleton</location>
    </subcellularLocation>
</comment>
<evidence type="ECO:0000256" key="1">
    <source>
        <dbReference type="ARBA" id="ARBA00004245"/>
    </source>
</evidence>
<dbReference type="GO" id="GO:0005874">
    <property type="term" value="C:microtubule"/>
    <property type="evidence" value="ECO:0007669"/>
    <property type="project" value="UniProtKB-KW"/>
</dbReference>
<dbReference type="InterPro" id="IPR028021">
    <property type="entry name" value="Katanin_C-terminal"/>
</dbReference>
<dbReference type="Proteomes" id="UP000195402">
    <property type="component" value="Unassembled WGS sequence"/>
</dbReference>
<keyword evidence="12" id="KW-1185">Reference proteome</keyword>
<feature type="domain" description="Katanin p80 subunit C-terminal" evidence="10">
    <location>
        <begin position="856"/>
        <end position="1005"/>
    </location>
</feature>
<comment type="caution">
    <text evidence="11">The sequence shown here is derived from an EMBL/GenBank/DDBJ whole genome shotgun (WGS) entry which is preliminary data.</text>
</comment>
<dbReference type="GO" id="GO:0008352">
    <property type="term" value="C:katanin complex"/>
    <property type="evidence" value="ECO:0007669"/>
    <property type="project" value="InterPro"/>
</dbReference>
<dbReference type="PROSITE" id="PS00678">
    <property type="entry name" value="WD_REPEATS_1"/>
    <property type="match status" value="2"/>
</dbReference>
<name>A0A200QRZ3_MACCD</name>
<evidence type="ECO:0000256" key="2">
    <source>
        <dbReference type="ARBA" id="ARBA00022490"/>
    </source>
</evidence>
<dbReference type="FunFam" id="2.130.10.10:FF:000183">
    <property type="entry name" value="Katanin p80 WD40 repeat-containing subunit B1"/>
    <property type="match status" value="1"/>
</dbReference>
<feature type="compositionally biased region" description="Low complexity" evidence="9">
    <location>
        <begin position="476"/>
        <end position="487"/>
    </location>
</feature>
<evidence type="ECO:0000256" key="8">
    <source>
        <dbReference type="PROSITE-ProRule" id="PRU00221"/>
    </source>
</evidence>
<evidence type="ECO:0000256" key="9">
    <source>
        <dbReference type="SAM" id="MobiDB-lite"/>
    </source>
</evidence>
<feature type="repeat" description="WD" evidence="8">
    <location>
        <begin position="11"/>
        <end position="53"/>
    </location>
</feature>
<feature type="compositionally biased region" description="Polar residues" evidence="9">
    <location>
        <begin position="616"/>
        <end position="625"/>
    </location>
</feature>
<dbReference type="SMART" id="SM00320">
    <property type="entry name" value="WD40"/>
    <property type="match status" value="6"/>
</dbReference>
<dbReference type="OrthoDB" id="538223at2759"/>
<proteinExistence type="inferred from homology"/>
<feature type="compositionally biased region" description="Basic and acidic residues" evidence="9">
    <location>
        <begin position="656"/>
        <end position="673"/>
    </location>
</feature>
<feature type="region of interest" description="Disordered" evidence="9">
    <location>
        <begin position="611"/>
        <end position="673"/>
    </location>
</feature>
<dbReference type="PRINTS" id="PR00320">
    <property type="entry name" value="GPROTEINBRPT"/>
</dbReference>
<dbReference type="EMBL" id="MVGT01001184">
    <property type="protein sequence ID" value="OVA13192.1"/>
    <property type="molecule type" value="Genomic_DNA"/>
</dbReference>
<keyword evidence="4 7" id="KW-0493">Microtubule</keyword>
<dbReference type="InterPro" id="IPR001680">
    <property type="entry name" value="WD40_rpt"/>
</dbReference>
<dbReference type="GO" id="GO:0051510">
    <property type="term" value="P:regulation of unidimensional cell growth"/>
    <property type="evidence" value="ECO:0007669"/>
    <property type="project" value="UniProtKB-ARBA"/>
</dbReference>
<dbReference type="Pfam" id="PF13925">
    <property type="entry name" value="Katanin_con80"/>
    <property type="match status" value="1"/>
</dbReference>
<keyword evidence="2 7" id="KW-0963">Cytoplasm</keyword>